<name>A0A212J9M2_9BACT</name>
<accession>A0A212J9M2</accession>
<keyword evidence="1" id="KW-0808">Transferase</keyword>
<dbReference type="AlphaFoldDB" id="A0A212J9M2"/>
<proteinExistence type="predicted"/>
<organism evidence="1">
    <name type="scientific">uncultured Desulfovibrio sp</name>
    <dbReference type="NCBI Taxonomy" id="167968"/>
    <lineage>
        <taxon>Bacteria</taxon>
        <taxon>Pseudomonadati</taxon>
        <taxon>Thermodesulfobacteriota</taxon>
        <taxon>Desulfovibrionia</taxon>
        <taxon>Desulfovibrionales</taxon>
        <taxon>Desulfovibrionaceae</taxon>
        <taxon>Desulfovibrio</taxon>
        <taxon>environmental samples</taxon>
    </lineage>
</organism>
<evidence type="ECO:0000313" key="1">
    <source>
        <dbReference type="EMBL" id="SBV96126.1"/>
    </source>
</evidence>
<dbReference type="EMBL" id="FLUP01000001">
    <property type="protein sequence ID" value="SBV96126.1"/>
    <property type="molecule type" value="Genomic_DNA"/>
</dbReference>
<dbReference type="Gene3D" id="3.40.630.30">
    <property type="match status" value="1"/>
</dbReference>
<dbReference type="SUPFAM" id="SSF55729">
    <property type="entry name" value="Acyl-CoA N-acyltransferases (Nat)"/>
    <property type="match status" value="1"/>
</dbReference>
<dbReference type="GO" id="GO:0016740">
    <property type="term" value="F:transferase activity"/>
    <property type="evidence" value="ECO:0007669"/>
    <property type="project" value="UniProtKB-KW"/>
</dbReference>
<reference evidence="1" key="1">
    <citation type="submission" date="2016-04" db="EMBL/GenBank/DDBJ databases">
        <authorList>
            <person name="Evans L.H."/>
            <person name="Alamgir A."/>
            <person name="Owens N."/>
            <person name="Weber N.D."/>
            <person name="Virtaneva K."/>
            <person name="Barbian K."/>
            <person name="Babar A."/>
            <person name="Rosenke K."/>
        </authorList>
    </citation>
    <scope>NUCLEOTIDE SEQUENCE</scope>
    <source>
        <strain evidence="1">92-2</strain>
    </source>
</reference>
<sequence length="178" mass="19037">MLTLTTEIFSQVSAEAEQLAAAHWDEVEAALHGAQRYRLDHERYASLERLGMLHISAARGLPEADQGAASATSSAPLAGYAAFTLVACPHCPQTLLAALDGLYLAPWARGGLFALRLLRHAEAALAVRGVSLVQYSSPASRPCHALYRRLGARPTETIWHKTLPPAPAMAAGTIEEDS</sequence>
<gene>
    <name evidence="1" type="ORF">KM92DES2_10752</name>
</gene>
<dbReference type="InterPro" id="IPR016181">
    <property type="entry name" value="Acyl_CoA_acyltransferase"/>
</dbReference>
<dbReference type="RefSeq" id="WP_227118728.1">
    <property type="nucleotide sequence ID" value="NZ_LT598928.1"/>
</dbReference>
<protein>
    <submittedName>
        <fullName evidence="1">GCN5-related N-acetyltransferase</fullName>
    </submittedName>
</protein>